<protein>
    <submittedName>
        <fullName evidence="2">DinB superfamily protein</fullName>
    </submittedName>
</protein>
<evidence type="ECO:0000313" key="3">
    <source>
        <dbReference type="Proteomes" id="UP000199604"/>
    </source>
</evidence>
<dbReference type="Gene3D" id="1.20.120.450">
    <property type="entry name" value="dinb family like domain"/>
    <property type="match status" value="1"/>
</dbReference>
<sequence length="151" mass="17489">MQSTFEINKTSRNLLLQFLENHSLAQLNKIPEGFANNIIWNIGHIVTVQQMLVYKLSGLGMMISDEMVDTYKKGTKPEREIKQEEVDEIKKLLFSTLEQTKEDFANDIFDEYMEFTTGVGFTIKNAKSAVEFNNYHEALHTGIMMQIKKFI</sequence>
<dbReference type="SUPFAM" id="SSF109854">
    <property type="entry name" value="DinB/YfiT-like putative metalloenzymes"/>
    <property type="match status" value="1"/>
</dbReference>
<reference evidence="3" key="1">
    <citation type="submission" date="2016-10" db="EMBL/GenBank/DDBJ databases">
        <authorList>
            <person name="Varghese N."/>
            <person name="Submissions S."/>
        </authorList>
    </citation>
    <scope>NUCLEOTIDE SEQUENCE [LARGE SCALE GENOMIC DNA]</scope>
    <source>
        <strain evidence="3">DSM 21789</strain>
    </source>
</reference>
<feature type="domain" description="DinB-like" evidence="1">
    <location>
        <begin position="10"/>
        <end position="144"/>
    </location>
</feature>
<dbReference type="OrthoDB" id="4295522at2"/>
<keyword evidence="3" id="KW-1185">Reference proteome</keyword>
<gene>
    <name evidence="2" type="ORF">SAMN05660845_1789</name>
</gene>
<dbReference type="Proteomes" id="UP000199604">
    <property type="component" value="Unassembled WGS sequence"/>
</dbReference>
<dbReference type="InterPro" id="IPR034660">
    <property type="entry name" value="DinB/YfiT-like"/>
</dbReference>
<proteinExistence type="predicted"/>
<dbReference type="STRING" id="498292.SAMN05660845_1789"/>
<evidence type="ECO:0000313" key="2">
    <source>
        <dbReference type="EMBL" id="SFB13141.1"/>
    </source>
</evidence>
<accession>A0A1I0YIW5</accession>
<dbReference type="AlphaFoldDB" id="A0A1I0YIW5"/>
<dbReference type="Pfam" id="PF12867">
    <property type="entry name" value="DinB_2"/>
    <property type="match status" value="1"/>
</dbReference>
<dbReference type="RefSeq" id="WP_091476331.1">
    <property type="nucleotide sequence ID" value="NZ_FOJT01000004.1"/>
</dbReference>
<dbReference type="EMBL" id="FOJT01000004">
    <property type="protein sequence ID" value="SFB13141.1"/>
    <property type="molecule type" value="Genomic_DNA"/>
</dbReference>
<evidence type="ECO:0000259" key="1">
    <source>
        <dbReference type="Pfam" id="PF12867"/>
    </source>
</evidence>
<name>A0A1I0YIW5_9FLAO</name>
<dbReference type="InterPro" id="IPR024775">
    <property type="entry name" value="DinB-like"/>
</dbReference>
<organism evidence="2 3">
    <name type="scientific">Flavobacterium swingsii</name>
    <dbReference type="NCBI Taxonomy" id="498292"/>
    <lineage>
        <taxon>Bacteria</taxon>
        <taxon>Pseudomonadati</taxon>
        <taxon>Bacteroidota</taxon>
        <taxon>Flavobacteriia</taxon>
        <taxon>Flavobacteriales</taxon>
        <taxon>Flavobacteriaceae</taxon>
        <taxon>Flavobacterium</taxon>
    </lineage>
</organism>